<dbReference type="RefSeq" id="WP_155886064.1">
    <property type="nucleotide sequence ID" value="NZ_AUBJ02000001.1"/>
</dbReference>
<organism evidence="2 3">
    <name type="scientific">Actinoalloteichus caeruleus DSM 43889</name>
    <dbReference type="NCBI Taxonomy" id="1120930"/>
    <lineage>
        <taxon>Bacteria</taxon>
        <taxon>Bacillati</taxon>
        <taxon>Actinomycetota</taxon>
        <taxon>Actinomycetes</taxon>
        <taxon>Pseudonocardiales</taxon>
        <taxon>Pseudonocardiaceae</taxon>
        <taxon>Actinoalloteichus</taxon>
        <taxon>Actinoalloteichus cyanogriseus</taxon>
    </lineage>
</organism>
<dbReference type="EMBL" id="AUBJ02000001">
    <property type="protein sequence ID" value="MCP2330384.1"/>
    <property type="molecule type" value="Genomic_DNA"/>
</dbReference>
<accession>A0ABT1JD13</accession>
<reference evidence="2 3" key="1">
    <citation type="submission" date="2013-07" db="EMBL/GenBank/DDBJ databases">
        <authorList>
            <consortium name="DOE Joint Genome Institute"/>
            <person name="Reeve W."/>
            <person name="Huntemann M."/>
            <person name="Han J."/>
            <person name="Chen A."/>
            <person name="Kyrpides N."/>
            <person name="Mavromatis K."/>
            <person name="Markowitz V."/>
            <person name="Palaniappan K."/>
            <person name="Ivanova N."/>
            <person name="Schaumberg A."/>
            <person name="Pati A."/>
            <person name="Liolios K."/>
            <person name="Nordberg H.P."/>
            <person name="Cantor M.N."/>
            <person name="Hua S.X."/>
            <person name="Woyke T."/>
        </authorList>
    </citation>
    <scope>NUCLEOTIDE SEQUENCE [LARGE SCALE GENOMIC DNA]</scope>
    <source>
        <strain evidence="2 3">DSM 43889</strain>
    </source>
</reference>
<gene>
    <name evidence="2" type="ORF">G443_000654</name>
</gene>
<keyword evidence="3" id="KW-1185">Reference proteome</keyword>
<keyword evidence="1" id="KW-0732">Signal</keyword>
<feature type="signal peptide" evidence="1">
    <location>
        <begin position="1"/>
        <end position="30"/>
    </location>
</feature>
<evidence type="ECO:0000313" key="2">
    <source>
        <dbReference type="EMBL" id="MCP2330384.1"/>
    </source>
</evidence>
<proteinExistence type="predicted"/>
<name>A0ABT1JD13_ACTCY</name>
<reference evidence="2 3" key="2">
    <citation type="submission" date="2022-06" db="EMBL/GenBank/DDBJ databases">
        <title>Genomic Encyclopedia of Type Strains, Phase I: the one thousand microbial genomes (KMG-I) project.</title>
        <authorList>
            <person name="Kyrpides N."/>
        </authorList>
    </citation>
    <scope>NUCLEOTIDE SEQUENCE [LARGE SCALE GENOMIC DNA]</scope>
    <source>
        <strain evidence="2 3">DSM 43889</strain>
    </source>
</reference>
<feature type="chain" id="PRO_5046586855" evidence="1">
    <location>
        <begin position="31"/>
        <end position="76"/>
    </location>
</feature>
<evidence type="ECO:0000313" key="3">
    <source>
        <dbReference type="Proteomes" id="UP000791080"/>
    </source>
</evidence>
<comment type="caution">
    <text evidence="2">The sequence shown here is derived from an EMBL/GenBank/DDBJ whole genome shotgun (WGS) entry which is preliminary data.</text>
</comment>
<sequence>MIRRLRTAVVAGVLALGGMLAVQAPAMASAAPATAGTKVVLVDEAEADMVAQSCRYAGYFIYSDGRVVHVYVCEAA</sequence>
<protein>
    <submittedName>
        <fullName evidence="2">Uncharacterized protein</fullName>
    </submittedName>
</protein>
<evidence type="ECO:0000256" key="1">
    <source>
        <dbReference type="SAM" id="SignalP"/>
    </source>
</evidence>
<dbReference type="Proteomes" id="UP000791080">
    <property type="component" value="Unassembled WGS sequence"/>
</dbReference>